<accession>A0A9W6JB45</accession>
<evidence type="ECO:0008006" key="3">
    <source>
        <dbReference type="Google" id="ProtNLM"/>
    </source>
</evidence>
<dbReference type="EMBL" id="BSFJ01000021">
    <property type="protein sequence ID" value="GLK73146.1"/>
    <property type="molecule type" value="Genomic_DNA"/>
</dbReference>
<proteinExistence type="predicted"/>
<protein>
    <recommendedName>
        <fullName evidence="3">Integrase</fullName>
    </recommendedName>
</protein>
<dbReference type="AlphaFoldDB" id="A0A9W6JB45"/>
<name>A0A9W6JB45_9HYPH</name>
<keyword evidence="2" id="KW-1185">Reference proteome</keyword>
<evidence type="ECO:0000313" key="1">
    <source>
        <dbReference type="EMBL" id="GLK73146.1"/>
    </source>
</evidence>
<dbReference type="Proteomes" id="UP001143370">
    <property type="component" value="Unassembled WGS sequence"/>
</dbReference>
<organism evidence="1 2">
    <name type="scientific">Ancylobacter dichloromethanicus</name>
    <dbReference type="NCBI Taxonomy" id="518825"/>
    <lineage>
        <taxon>Bacteria</taxon>
        <taxon>Pseudomonadati</taxon>
        <taxon>Pseudomonadota</taxon>
        <taxon>Alphaproteobacteria</taxon>
        <taxon>Hyphomicrobiales</taxon>
        <taxon>Xanthobacteraceae</taxon>
        <taxon>Ancylobacter</taxon>
    </lineage>
</organism>
<comment type="caution">
    <text evidence="1">The sequence shown here is derived from an EMBL/GenBank/DDBJ whole genome shotgun (WGS) entry which is preliminary data.</text>
</comment>
<reference evidence="1" key="1">
    <citation type="journal article" date="2014" name="Int. J. Syst. Evol. Microbiol.">
        <title>Complete genome sequence of Corynebacterium casei LMG S-19264T (=DSM 44701T), isolated from a smear-ripened cheese.</title>
        <authorList>
            <consortium name="US DOE Joint Genome Institute (JGI-PGF)"/>
            <person name="Walter F."/>
            <person name="Albersmeier A."/>
            <person name="Kalinowski J."/>
            <person name="Ruckert C."/>
        </authorList>
    </citation>
    <scope>NUCLEOTIDE SEQUENCE</scope>
    <source>
        <strain evidence="1">VKM B-2484</strain>
    </source>
</reference>
<gene>
    <name evidence="1" type="ORF">GCM10017643_32620</name>
</gene>
<evidence type="ECO:0000313" key="2">
    <source>
        <dbReference type="Proteomes" id="UP001143370"/>
    </source>
</evidence>
<sequence>MLAVRLCRGAYFAAPITSFDCVDAQLAYQEANATHCAYTHVAEYWDERVRIMQVWADYLDALRTAPAKRA</sequence>
<reference evidence="1" key="2">
    <citation type="submission" date="2023-01" db="EMBL/GenBank/DDBJ databases">
        <authorList>
            <person name="Sun Q."/>
            <person name="Evtushenko L."/>
        </authorList>
    </citation>
    <scope>NUCLEOTIDE SEQUENCE</scope>
    <source>
        <strain evidence="1">VKM B-2484</strain>
    </source>
</reference>